<dbReference type="Proteomes" id="UP000074914">
    <property type="component" value="Chromosome"/>
</dbReference>
<dbReference type="InterPro" id="IPR023485">
    <property type="entry name" value="Ptyr_pPase"/>
</dbReference>
<dbReference type="PANTHER" id="PTHR11717">
    <property type="entry name" value="LOW MOLECULAR WEIGHT PROTEIN TYROSINE PHOSPHATASE"/>
    <property type="match status" value="1"/>
</dbReference>
<reference evidence="7 8" key="1">
    <citation type="submission" date="2015-11" db="EMBL/GenBank/DDBJ databases">
        <title>Exploring the genomic traits of fungus-feeding bacterial genus Collimonas.</title>
        <authorList>
            <person name="Song C."/>
            <person name="Schmidt R."/>
            <person name="de Jager V."/>
            <person name="Krzyzanowska D."/>
            <person name="Jongedijk E."/>
            <person name="Cankar K."/>
            <person name="Beekwilder J."/>
            <person name="van Veen A."/>
            <person name="de Boer W."/>
            <person name="van Veen J.A."/>
            <person name="Garbeva P."/>
        </authorList>
    </citation>
    <scope>NUCLEOTIDE SEQUENCE [LARGE SCALE GENOMIC DNA]</scope>
    <source>
        <strain evidence="7 8">Ter291</strain>
    </source>
</reference>
<dbReference type="EC" id="3.1.3.48" evidence="2"/>
<keyword evidence="8" id="KW-1185">Reference proteome</keyword>
<evidence type="ECO:0000256" key="4">
    <source>
        <dbReference type="ARBA" id="ARBA00022912"/>
    </source>
</evidence>
<evidence type="ECO:0000259" key="6">
    <source>
        <dbReference type="SMART" id="SM00226"/>
    </source>
</evidence>
<feature type="domain" description="Phosphotyrosine protein phosphatase I" evidence="6">
    <location>
        <begin position="3"/>
        <end position="140"/>
    </location>
</feature>
<dbReference type="CDD" id="cd16343">
    <property type="entry name" value="LMWPTP"/>
    <property type="match status" value="1"/>
</dbReference>
<dbReference type="SMART" id="SM00226">
    <property type="entry name" value="LMWPc"/>
    <property type="match status" value="1"/>
</dbReference>
<dbReference type="PRINTS" id="PR00719">
    <property type="entry name" value="LMWPTPASE"/>
</dbReference>
<keyword evidence="4" id="KW-0904">Protein phosphatase</keyword>
<evidence type="ECO:0000256" key="5">
    <source>
        <dbReference type="ARBA" id="ARBA00051722"/>
    </source>
</evidence>
<dbReference type="Pfam" id="PF01451">
    <property type="entry name" value="LMWPc"/>
    <property type="match status" value="1"/>
</dbReference>
<evidence type="ECO:0000256" key="2">
    <source>
        <dbReference type="ARBA" id="ARBA00013064"/>
    </source>
</evidence>
<evidence type="ECO:0000256" key="3">
    <source>
        <dbReference type="ARBA" id="ARBA00022801"/>
    </source>
</evidence>
<gene>
    <name evidence="7" type="primary">ptp</name>
    <name evidence="7" type="ORF">CPter291_4012</name>
</gene>
<evidence type="ECO:0000313" key="7">
    <source>
        <dbReference type="EMBL" id="AMP16245.1"/>
    </source>
</evidence>
<sequence>MMNNLLVICIGNICRSPMAQGLLLKAFPDKTIRSAGIDALVGYPADPHSIQIMQEQGIDISGHRAQRLTDRMVREADLILTMDAEQKRYIEKNYPAAKGKVLRSGEFGDFDIPDPYQQDMSSFRQTYRLISQGMAELARKIVQIG</sequence>
<evidence type="ECO:0000256" key="1">
    <source>
        <dbReference type="ARBA" id="ARBA00011063"/>
    </source>
</evidence>
<comment type="similarity">
    <text evidence="1">Belongs to the low molecular weight phosphotyrosine protein phosphatase family.</text>
</comment>
<dbReference type="InterPro" id="IPR036196">
    <property type="entry name" value="Ptyr_pPase_sf"/>
</dbReference>
<dbReference type="Gene3D" id="3.40.50.2300">
    <property type="match status" value="1"/>
</dbReference>
<dbReference type="InterPro" id="IPR050438">
    <property type="entry name" value="LMW_PTPase"/>
</dbReference>
<dbReference type="SUPFAM" id="SSF52788">
    <property type="entry name" value="Phosphotyrosine protein phosphatases I"/>
    <property type="match status" value="1"/>
</dbReference>
<dbReference type="RefSeq" id="WP_062117999.1">
    <property type="nucleotide sequence ID" value="NZ_CP013236.1"/>
</dbReference>
<dbReference type="InterPro" id="IPR017867">
    <property type="entry name" value="Tyr_phospatase_low_mol_wt"/>
</dbReference>
<protein>
    <recommendedName>
        <fullName evidence="2">protein-tyrosine-phosphatase</fullName>
        <ecNumber evidence="2">3.1.3.48</ecNumber>
    </recommendedName>
</protein>
<accession>A0ABN4MDE2</accession>
<dbReference type="PANTHER" id="PTHR11717:SF31">
    <property type="entry name" value="LOW MOLECULAR WEIGHT PROTEIN-TYROSINE-PHOSPHATASE ETP-RELATED"/>
    <property type="match status" value="1"/>
</dbReference>
<comment type="catalytic activity">
    <reaction evidence="5">
        <text>O-phospho-L-tyrosyl-[protein] + H2O = L-tyrosyl-[protein] + phosphate</text>
        <dbReference type="Rhea" id="RHEA:10684"/>
        <dbReference type="Rhea" id="RHEA-COMP:10136"/>
        <dbReference type="Rhea" id="RHEA-COMP:20101"/>
        <dbReference type="ChEBI" id="CHEBI:15377"/>
        <dbReference type="ChEBI" id="CHEBI:43474"/>
        <dbReference type="ChEBI" id="CHEBI:46858"/>
        <dbReference type="ChEBI" id="CHEBI:61978"/>
        <dbReference type="EC" id="3.1.3.48"/>
    </reaction>
</comment>
<dbReference type="EMBL" id="CP013236">
    <property type="protein sequence ID" value="AMP16245.1"/>
    <property type="molecule type" value="Genomic_DNA"/>
</dbReference>
<name>A0ABN4MDE2_9BURK</name>
<organism evidence="7 8">
    <name type="scientific">Collimonas pratensis</name>
    <dbReference type="NCBI Taxonomy" id="279113"/>
    <lineage>
        <taxon>Bacteria</taxon>
        <taxon>Pseudomonadati</taxon>
        <taxon>Pseudomonadota</taxon>
        <taxon>Betaproteobacteria</taxon>
        <taxon>Burkholderiales</taxon>
        <taxon>Oxalobacteraceae</taxon>
        <taxon>Collimonas</taxon>
    </lineage>
</organism>
<evidence type="ECO:0000313" key="8">
    <source>
        <dbReference type="Proteomes" id="UP000074914"/>
    </source>
</evidence>
<keyword evidence="3" id="KW-0378">Hydrolase</keyword>
<proteinExistence type="inferred from homology"/>